<evidence type="ECO:0000313" key="3">
    <source>
        <dbReference type="Proteomes" id="UP001138500"/>
    </source>
</evidence>
<feature type="signal peptide" evidence="1">
    <location>
        <begin position="1"/>
        <end position="19"/>
    </location>
</feature>
<proteinExistence type="predicted"/>
<protein>
    <submittedName>
        <fullName evidence="2">Uncharacterized protein</fullName>
    </submittedName>
</protein>
<sequence>MYLSSVVTLGLFLSLGVDAKEKFRHGLKSCGIYDKCRCHDVSRSQDNYITQMACARFWNPGAPPTTYSYDPQAGTCGSDGTPESYSLDNCDFETFCRQESQDNRYFQWCW</sequence>
<evidence type="ECO:0000256" key="1">
    <source>
        <dbReference type="SAM" id="SignalP"/>
    </source>
</evidence>
<feature type="chain" id="PRO_5040883916" evidence="1">
    <location>
        <begin position="20"/>
        <end position="110"/>
    </location>
</feature>
<gene>
    <name evidence="2" type="ORF">Tdes44962_MAKER07084</name>
</gene>
<dbReference type="AlphaFoldDB" id="A0A9W7T088"/>
<organism evidence="2 3">
    <name type="scientific">Teratosphaeria destructans</name>
    <dbReference type="NCBI Taxonomy" id="418781"/>
    <lineage>
        <taxon>Eukaryota</taxon>
        <taxon>Fungi</taxon>
        <taxon>Dikarya</taxon>
        <taxon>Ascomycota</taxon>
        <taxon>Pezizomycotina</taxon>
        <taxon>Dothideomycetes</taxon>
        <taxon>Dothideomycetidae</taxon>
        <taxon>Mycosphaerellales</taxon>
        <taxon>Teratosphaeriaceae</taxon>
        <taxon>Teratosphaeria</taxon>
    </lineage>
</organism>
<keyword evidence="1" id="KW-0732">Signal</keyword>
<reference evidence="2 3" key="2">
    <citation type="journal article" date="2021" name="Curr. Genet.">
        <title>Genetic response to nitrogen starvation in the aggressive Eucalyptus foliar pathogen Teratosphaeria destructans.</title>
        <authorList>
            <person name="Havenga M."/>
            <person name="Wingfield B.D."/>
            <person name="Wingfield M.J."/>
            <person name="Dreyer L.L."/>
            <person name="Roets F."/>
            <person name="Aylward J."/>
        </authorList>
    </citation>
    <scope>NUCLEOTIDE SEQUENCE [LARGE SCALE GENOMIC DNA]</scope>
    <source>
        <strain evidence="2">CMW44962</strain>
    </source>
</reference>
<name>A0A9W7T088_9PEZI</name>
<comment type="caution">
    <text evidence="2">The sequence shown here is derived from an EMBL/GenBank/DDBJ whole genome shotgun (WGS) entry which is preliminary data.</text>
</comment>
<dbReference type="Proteomes" id="UP001138500">
    <property type="component" value="Unassembled WGS sequence"/>
</dbReference>
<accession>A0A9W7T088</accession>
<keyword evidence="3" id="KW-1185">Reference proteome</keyword>
<evidence type="ECO:0000313" key="2">
    <source>
        <dbReference type="EMBL" id="KAH9844904.1"/>
    </source>
</evidence>
<reference evidence="2 3" key="1">
    <citation type="journal article" date="2018" name="IMA Fungus">
        <title>IMA Genome-F 10: Nine draft genome sequences of Claviceps purpurea s.lat., including C. arundinis, C. humidiphila, and C. cf. spartinae, pseudomolecules for the pitch canker pathogen Fusarium circinatum, draft genome of Davidsoniella eucalypti, Grosmannia galeiformis, Quambalaria eucalypti, and Teratosphaeria destructans.</title>
        <authorList>
            <person name="Wingfield B.D."/>
            <person name="Liu M."/>
            <person name="Nguyen H.D."/>
            <person name="Lane F.A."/>
            <person name="Morgan S.W."/>
            <person name="De Vos L."/>
            <person name="Wilken P.M."/>
            <person name="Duong T.A."/>
            <person name="Aylward J."/>
            <person name="Coetzee M.P."/>
            <person name="Dadej K."/>
            <person name="De Beer Z.W."/>
            <person name="Findlay W."/>
            <person name="Havenga M."/>
            <person name="Kolarik M."/>
            <person name="Menzies J.G."/>
            <person name="Naidoo K."/>
            <person name="Pochopski O."/>
            <person name="Shoukouhi P."/>
            <person name="Santana Q.C."/>
            <person name="Seifert K.A."/>
            <person name="Soal N."/>
            <person name="Steenkamp E.T."/>
            <person name="Tatham C.T."/>
            <person name="van der Nest M.A."/>
            <person name="Wingfield M.J."/>
        </authorList>
    </citation>
    <scope>NUCLEOTIDE SEQUENCE [LARGE SCALE GENOMIC DNA]</scope>
    <source>
        <strain evidence="2">CMW44962</strain>
    </source>
</reference>
<dbReference type="EMBL" id="RIBY02000213">
    <property type="protein sequence ID" value="KAH9844904.1"/>
    <property type="molecule type" value="Genomic_DNA"/>
</dbReference>